<evidence type="ECO:0000313" key="10">
    <source>
        <dbReference type="Proteomes" id="UP001217918"/>
    </source>
</evidence>
<keyword evidence="5 7" id="KW-0472">Membrane</keyword>
<feature type="transmembrane region" description="Helical" evidence="7">
    <location>
        <begin position="195"/>
        <end position="215"/>
    </location>
</feature>
<feature type="transmembrane region" description="Helical" evidence="7">
    <location>
        <begin position="383"/>
        <end position="406"/>
    </location>
</feature>
<feature type="transmembrane region" description="Helical" evidence="7">
    <location>
        <begin position="283"/>
        <end position="305"/>
    </location>
</feature>
<feature type="transmembrane region" description="Helical" evidence="7">
    <location>
        <begin position="312"/>
        <end position="333"/>
    </location>
</feature>
<feature type="transmembrane region" description="Helical" evidence="7">
    <location>
        <begin position="141"/>
        <end position="159"/>
    </location>
</feature>
<protein>
    <recommendedName>
        <fullName evidence="8">Major facilitator superfamily (MFS) profile domain-containing protein</fullName>
    </recommendedName>
</protein>
<dbReference type="SUPFAM" id="SSF103473">
    <property type="entry name" value="MFS general substrate transporter"/>
    <property type="match status" value="1"/>
</dbReference>
<accession>A0AAD9MCT2</accession>
<evidence type="ECO:0000256" key="5">
    <source>
        <dbReference type="ARBA" id="ARBA00023136"/>
    </source>
</evidence>
<dbReference type="InterPro" id="IPR011701">
    <property type="entry name" value="MFS"/>
</dbReference>
<dbReference type="CDD" id="cd17325">
    <property type="entry name" value="MFS_MdtG_SLC18_like"/>
    <property type="match status" value="1"/>
</dbReference>
<dbReference type="InterPro" id="IPR050930">
    <property type="entry name" value="MFS_Vesicular_Transporter"/>
</dbReference>
<feature type="transmembrane region" description="Helical" evidence="7">
    <location>
        <begin position="35"/>
        <end position="64"/>
    </location>
</feature>
<evidence type="ECO:0000256" key="7">
    <source>
        <dbReference type="SAM" id="Phobius"/>
    </source>
</evidence>
<comment type="caution">
    <text evidence="9">The sequence shown here is derived from an EMBL/GenBank/DDBJ whole genome shotgun (WGS) entry which is preliminary data.</text>
</comment>
<reference evidence="9" key="1">
    <citation type="journal article" date="2023" name="Mol. Plant Microbe Interact.">
        <title>Elucidating the Obligate Nature and Biological Capacity of an Invasive Fungal Corn Pathogen.</title>
        <authorList>
            <person name="MacCready J.S."/>
            <person name="Roggenkamp E.M."/>
            <person name="Gdanetz K."/>
            <person name="Chilvers M.I."/>
        </authorList>
    </citation>
    <scope>NUCLEOTIDE SEQUENCE</scope>
    <source>
        <strain evidence="9">PM02</strain>
    </source>
</reference>
<evidence type="ECO:0000313" key="9">
    <source>
        <dbReference type="EMBL" id="KAK2070245.1"/>
    </source>
</evidence>
<keyword evidence="10" id="KW-1185">Reference proteome</keyword>
<dbReference type="GO" id="GO:0016020">
    <property type="term" value="C:membrane"/>
    <property type="evidence" value="ECO:0007669"/>
    <property type="project" value="UniProtKB-SubCell"/>
</dbReference>
<evidence type="ECO:0000256" key="3">
    <source>
        <dbReference type="ARBA" id="ARBA00022692"/>
    </source>
</evidence>
<evidence type="ECO:0000256" key="6">
    <source>
        <dbReference type="SAM" id="MobiDB-lite"/>
    </source>
</evidence>
<feature type="region of interest" description="Disordered" evidence="6">
    <location>
        <begin position="228"/>
        <end position="252"/>
    </location>
</feature>
<name>A0AAD9MCT2_9PEZI</name>
<keyword evidence="4 7" id="KW-1133">Transmembrane helix</keyword>
<dbReference type="GO" id="GO:0022857">
    <property type="term" value="F:transmembrane transporter activity"/>
    <property type="evidence" value="ECO:0007669"/>
    <property type="project" value="InterPro"/>
</dbReference>
<evidence type="ECO:0000259" key="8">
    <source>
        <dbReference type="PROSITE" id="PS50850"/>
    </source>
</evidence>
<dbReference type="InterPro" id="IPR036259">
    <property type="entry name" value="MFS_trans_sf"/>
</dbReference>
<sequence length="452" mass="47902">MSLFPLRLAAFLSGSKSSSRDQPPVLLEYRSSTVFIVFAVCLAVFTDILLYGLVVPVIPFSITVRAGVSEGQAQQWTAILLACYTGALFIASPFVGIYADHTASRRLPLLLGLLALAGSTVLLCLGRCVALLIVGRLLQGLSAAIVWSVGLALLADTMGGNVGVAMGYVSIAMSLGFFVAPMLGGAVYATAGFYAVFYVAFGVIFLDIVVRLVLIEKKVARQWLPEDTSGGGVSQGSKGMATDSSPNSAVPDEPHLSPAGLMLAFDTIMPIFVKNTYHWNSTAAGLVFMCVVFPGFFAPLVGLLADRYGARWPAVGGFAATIPLVACMRFVAWDDLGHQVLLGVLFTILGVTMTFVATPLMAEISYVIEAKQARHPGIWGERGVYGIGYGLFNLSFALGGTVGSLMSGYIVEEASWTAVTWSLAVWVAPGVVTSAIWVGRRSRKPNATSTRD</sequence>
<dbReference type="EMBL" id="JAQQPM010000003">
    <property type="protein sequence ID" value="KAK2070245.1"/>
    <property type="molecule type" value="Genomic_DNA"/>
</dbReference>
<keyword evidence="3 7" id="KW-0812">Transmembrane</keyword>
<evidence type="ECO:0000256" key="2">
    <source>
        <dbReference type="ARBA" id="ARBA00022448"/>
    </source>
</evidence>
<dbReference type="Proteomes" id="UP001217918">
    <property type="component" value="Unassembled WGS sequence"/>
</dbReference>
<dbReference type="PANTHER" id="PTHR23506:SF23">
    <property type="entry name" value="GH10249P"/>
    <property type="match status" value="1"/>
</dbReference>
<feature type="domain" description="Major facilitator superfamily (MFS) profile" evidence="8">
    <location>
        <begin position="36"/>
        <end position="442"/>
    </location>
</feature>
<comment type="subcellular location">
    <subcellularLocation>
        <location evidence="1">Membrane</location>
        <topology evidence="1">Multi-pass membrane protein</topology>
    </subcellularLocation>
</comment>
<feature type="transmembrane region" description="Helical" evidence="7">
    <location>
        <begin position="165"/>
        <end position="188"/>
    </location>
</feature>
<evidence type="ECO:0000256" key="4">
    <source>
        <dbReference type="ARBA" id="ARBA00022989"/>
    </source>
</evidence>
<dbReference type="PROSITE" id="PS50850">
    <property type="entry name" value="MFS"/>
    <property type="match status" value="1"/>
</dbReference>
<feature type="transmembrane region" description="Helical" evidence="7">
    <location>
        <begin position="111"/>
        <end position="134"/>
    </location>
</feature>
<keyword evidence="2" id="KW-0813">Transport</keyword>
<evidence type="ECO:0000256" key="1">
    <source>
        <dbReference type="ARBA" id="ARBA00004141"/>
    </source>
</evidence>
<organism evidence="9 10">
    <name type="scientific">Phyllachora maydis</name>
    <dbReference type="NCBI Taxonomy" id="1825666"/>
    <lineage>
        <taxon>Eukaryota</taxon>
        <taxon>Fungi</taxon>
        <taxon>Dikarya</taxon>
        <taxon>Ascomycota</taxon>
        <taxon>Pezizomycotina</taxon>
        <taxon>Sordariomycetes</taxon>
        <taxon>Sordariomycetidae</taxon>
        <taxon>Phyllachorales</taxon>
        <taxon>Phyllachoraceae</taxon>
        <taxon>Phyllachora</taxon>
    </lineage>
</organism>
<dbReference type="AlphaFoldDB" id="A0AAD9MCT2"/>
<dbReference type="InterPro" id="IPR020846">
    <property type="entry name" value="MFS_dom"/>
</dbReference>
<gene>
    <name evidence="9" type="ORF">P8C59_004757</name>
</gene>
<feature type="transmembrane region" description="Helical" evidence="7">
    <location>
        <begin position="339"/>
        <end position="362"/>
    </location>
</feature>
<feature type="transmembrane region" description="Helical" evidence="7">
    <location>
        <begin position="76"/>
        <end position="99"/>
    </location>
</feature>
<dbReference type="Pfam" id="PF07690">
    <property type="entry name" value="MFS_1"/>
    <property type="match status" value="1"/>
</dbReference>
<dbReference type="PANTHER" id="PTHR23506">
    <property type="entry name" value="GH10249P"/>
    <property type="match status" value="1"/>
</dbReference>
<proteinExistence type="predicted"/>
<dbReference type="Gene3D" id="1.20.1250.20">
    <property type="entry name" value="MFS general substrate transporter like domains"/>
    <property type="match status" value="2"/>
</dbReference>
<feature type="transmembrane region" description="Helical" evidence="7">
    <location>
        <begin position="418"/>
        <end position="438"/>
    </location>
</feature>